<proteinExistence type="predicted"/>
<feature type="transmembrane region" description="Helical" evidence="1">
    <location>
        <begin position="29"/>
        <end position="46"/>
    </location>
</feature>
<dbReference type="EMBL" id="QURH01000070">
    <property type="protein sequence ID" value="RFU43046.1"/>
    <property type="molecule type" value="Genomic_DNA"/>
</dbReference>
<name>A0A372JTB0_9ACTN</name>
<protein>
    <submittedName>
        <fullName evidence="2">Uncharacterized protein</fullName>
    </submittedName>
</protein>
<accession>A0A372JTB0</accession>
<organism evidence="2 3">
    <name type="scientific">Actinomadura logoneensis</name>
    <dbReference type="NCBI Taxonomy" id="2293572"/>
    <lineage>
        <taxon>Bacteria</taxon>
        <taxon>Bacillati</taxon>
        <taxon>Actinomycetota</taxon>
        <taxon>Actinomycetes</taxon>
        <taxon>Streptosporangiales</taxon>
        <taxon>Thermomonosporaceae</taxon>
        <taxon>Actinomadura</taxon>
    </lineage>
</organism>
<reference evidence="2 3" key="1">
    <citation type="submission" date="2018-08" db="EMBL/GenBank/DDBJ databases">
        <title>Actinomadura jelena sp. nov., a novel Actinomycete isolated from soil in Chad.</title>
        <authorList>
            <person name="Shi L."/>
        </authorList>
    </citation>
    <scope>NUCLEOTIDE SEQUENCE [LARGE SCALE GENOMIC DNA]</scope>
    <source>
        <strain evidence="2 3">NEAU-G17</strain>
    </source>
</reference>
<evidence type="ECO:0000313" key="3">
    <source>
        <dbReference type="Proteomes" id="UP000261811"/>
    </source>
</evidence>
<dbReference type="AlphaFoldDB" id="A0A372JTB0"/>
<keyword evidence="1" id="KW-1133">Transmembrane helix</keyword>
<keyword evidence="3" id="KW-1185">Reference proteome</keyword>
<evidence type="ECO:0000313" key="2">
    <source>
        <dbReference type="EMBL" id="RFU43046.1"/>
    </source>
</evidence>
<dbReference type="Proteomes" id="UP000261811">
    <property type="component" value="Unassembled WGS sequence"/>
</dbReference>
<comment type="caution">
    <text evidence="2">The sequence shown here is derived from an EMBL/GenBank/DDBJ whole genome shotgun (WGS) entry which is preliminary data.</text>
</comment>
<evidence type="ECO:0000256" key="1">
    <source>
        <dbReference type="SAM" id="Phobius"/>
    </source>
</evidence>
<gene>
    <name evidence="2" type="ORF">DZF91_03430</name>
</gene>
<keyword evidence="1" id="KW-0812">Transmembrane</keyword>
<keyword evidence="1" id="KW-0472">Membrane</keyword>
<sequence length="66" mass="6497">MAAAVTAVVVLGVDHALTAAASPPAAVRLAAAGGLGILAYLLLVVPKDAFLRAAHRLPIPATSKEG</sequence>